<evidence type="ECO:0000313" key="5">
    <source>
        <dbReference type="Proteomes" id="UP000017127"/>
    </source>
</evidence>
<feature type="domain" description="Transglutaminase-like" evidence="3">
    <location>
        <begin position="525"/>
        <end position="596"/>
    </location>
</feature>
<dbReference type="Pfam" id="PF13559">
    <property type="entry name" value="DUF4129"/>
    <property type="match status" value="1"/>
</dbReference>
<evidence type="ECO:0000259" key="3">
    <source>
        <dbReference type="SMART" id="SM00460"/>
    </source>
</evidence>
<dbReference type="InterPro" id="IPR021878">
    <property type="entry name" value="TgpA_N"/>
</dbReference>
<dbReference type="EMBL" id="AUZM01000020">
    <property type="protein sequence ID" value="ERT07550.1"/>
    <property type="molecule type" value="Genomic_DNA"/>
</dbReference>
<keyword evidence="2" id="KW-0472">Membrane</keyword>
<feature type="transmembrane region" description="Helical" evidence="2">
    <location>
        <begin position="76"/>
        <end position="98"/>
    </location>
</feature>
<feature type="transmembrane region" description="Helical" evidence="2">
    <location>
        <begin position="27"/>
        <end position="46"/>
    </location>
</feature>
<dbReference type="InterPro" id="IPR002931">
    <property type="entry name" value="Transglutaminase-like"/>
</dbReference>
<feature type="transmembrane region" description="Helical" evidence="2">
    <location>
        <begin position="52"/>
        <end position="69"/>
    </location>
</feature>
<dbReference type="InterPro" id="IPR025403">
    <property type="entry name" value="TgpA-like_C"/>
</dbReference>
<keyword evidence="2" id="KW-0812">Transmembrane</keyword>
<accession>U7QKC5</accession>
<reference evidence="4 5" key="1">
    <citation type="journal article" date="2013" name="Front. Microbiol.">
        <title>Comparative genomic analyses of the cyanobacterium, Lyngbya aestuarii BL J, a powerful hydrogen producer.</title>
        <authorList>
            <person name="Kothari A."/>
            <person name="Vaughn M."/>
            <person name="Garcia-Pichel F."/>
        </authorList>
    </citation>
    <scope>NUCLEOTIDE SEQUENCE [LARGE SCALE GENOMIC DNA]</scope>
    <source>
        <strain evidence="4 5">BL J</strain>
    </source>
</reference>
<organism evidence="4 5">
    <name type="scientific">Lyngbya aestuarii BL J</name>
    <dbReference type="NCBI Taxonomy" id="1348334"/>
    <lineage>
        <taxon>Bacteria</taxon>
        <taxon>Bacillati</taxon>
        <taxon>Cyanobacteriota</taxon>
        <taxon>Cyanophyceae</taxon>
        <taxon>Oscillatoriophycideae</taxon>
        <taxon>Oscillatoriales</taxon>
        <taxon>Microcoleaceae</taxon>
        <taxon>Lyngbya</taxon>
    </lineage>
</organism>
<dbReference type="Pfam" id="PF11992">
    <property type="entry name" value="TgpA_N"/>
    <property type="match status" value="1"/>
</dbReference>
<feature type="transmembrane region" description="Helical" evidence="2">
    <location>
        <begin position="133"/>
        <end position="164"/>
    </location>
</feature>
<dbReference type="Pfam" id="PF01841">
    <property type="entry name" value="Transglut_core"/>
    <property type="match status" value="1"/>
</dbReference>
<dbReference type="OrthoDB" id="9804872at2"/>
<dbReference type="SMART" id="SM00460">
    <property type="entry name" value="TGc"/>
    <property type="match status" value="1"/>
</dbReference>
<dbReference type="PATRIC" id="fig|1348334.3.peg.2414"/>
<dbReference type="PANTHER" id="PTHR42736">
    <property type="entry name" value="PROTEIN-GLUTAMINE GAMMA-GLUTAMYLTRANSFERASE"/>
    <property type="match status" value="1"/>
</dbReference>
<sequence length="787" mass="90219">MTSSTSPFTQLWRRIEATPKPVPEDSISLRILVQLLVIVGIVATDIAIEEPLNLWAIPVSLVGATWSYFRRRHRNIPVKFCIAIGMLVALAAFFGRLVGELNDTRLVLAQLLIHLQILHSFDLPRRQDLGYSMVIGLILLGVAATLSQTLTFGPVILVFLAIALPTLIFDYRSRLGFAQLNLNKTDQSQPSKLFSALNVKFLGVSFIVVVVLGLLIFALLPRFPSYQLRSFPVSSPIDLPQGQFDGTRVFNPGYASEDNQNNDSENGGSGRSPRRGAGQLDSTFYYGFDTQINQNLRGQLTPRVVMRVRSQARGFWRVVAFDQYTGQGWEISRNDEDEMSVVNRPPWSYQFLLYPFITASETREIVQSYTIISQLPNLLPSMPWAKEVYFPTQELAIDAERNLRSPLDLREGMTYTVVSQVPFRNRSLLQQASTKYPQKITDHYLEVPEEIREKVRQKTEEILQNVNQVAQTKIPLDNPYEKTLYLAQYLKQNPVYRLQEAPPFLREDEDLVEAFLFGYKDSPPDETITGGYPDHFATILTIMLRSIGIPARLVAGFDSGEFNPFTGLYVVKNTDAHAMTEVYFPEYGWFAFNPIPGMELIPPSIEENQTFSALRSFWQWIAGWLPSPVTSILQTIFGTLFIWIARSIRWFLTLFTRGWVGLFTALFVSLAVSFLGWFGFDRWQVWRYHRWLSKLPPEERFYQQMLKLLAAKGYQKSAAQTPLEYAHSMQQYHSVDETEVIEEVSQTYMQWRYGGKSANINQMKILINNLKKAHLKRLKKRKFRGLK</sequence>
<dbReference type="SUPFAM" id="SSF54001">
    <property type="entry name" value="Cysteine proteinases"/>
    <property type="match status" value="1"/>
</dbReference>
<gene>
    <name evidence="4" type="ORF">M595_2490</name>
</gene>
<dbReference type="InterPro" id="IPR038765">
    <property type="entry name" value="Papain-like_cys_pep_sf"/>
</dbReference>
<dbReference type="RefSeq" id="WP_023066214.1">
    <property type="nucleotide sequence ID" value="NZ_AUZM01000020.1"/>
</dbReference>
<comment type="caution">
    <text evidence="4">The sequence shown here is derived from an EMBL/GenBank/DDBJ whole genome shotgun (WGS) entry which is preliminary data.</text>
</comment>
<evidence type="ECO:0000313" key="4">
    <source>
        <dbReference type="EMBL" id="ERT07550.1"/>
    </source>
</evidence>
<feature type="region of interest" description="Disordered" evidence="1">
    <location>
        <begin position="250"/>
        <end position="276"/>
    </location>
</feature>
<feature type="transmembrane region" description="Helical" evidence="2">
    <location>
        <begin position="621"/>
        <end position="646"/>
    </location>
</feature>
<protein>
    <submittedName>
        <fullName evidence="4">Transglutaminase-like superfamily protein</fullName>
    </submittedName>
</protein>
<dbReference type="Proteomes" id="UP000017127">
    <property type="component" value="Unassembled WGS sequence"/>
</dbReference>
<dbReference type="AlphaFoldDB" id="U7QKC5"/>
<evidence type="ECO:0000256" key="2">
    <source>
        <dbReference type="SAM" id="Phobius"/>
    </source>
</evidence>
<dbReference type="PANTHER" id="PTHR42736:SF1">
    <property type="entry name" value="PROTEIN-GLUTAMINE GAMMA-GLUTAMYLTRANSFERASE"/>
    <property type="match status" value="1"/>
</dbReference>
<evidence type="ECO:0000256" key="1">
    <source>
        <dbReference type="SAM" id="MobiDB-lite"/>
    </source>
</evidence>
<feature type="transmembrane region" description="Helical" evidence="2">
    <location>
        <begin position="201"/>
        <end position="220"/>
    </location>
</feature>
<feature type="transmembrane region" description="Helical" evidence="2">
    <location>
        <begin position="658"/>
        <end position="680"/>
    </location>
</feature>
<keyword evidence="2" id="KW-1133">Transmembrane helix</keyword>
<dbReference type="InterPro" id="IPR052901">
    <property type="entry name" value="Bact_TGase-like"/>
</dbReference>
<proteinExistence type="predicted"/>
<dbReference type="Gene3D" id="3.10.620.30">
    <property type="match status" value="1"/>
</dbReference>
<name>U7QKC5_9CYAN</name>
<keyword evidence="5" id="KW-1185">Reference proteome</keyword>